<evidence type="ECO:0008006" key="3">
    <source>
        <dbReference type="Google" id="ProtNLM"/>
    </source>
</evidence>
<evidence type="ECO:0000313" key="1">
    <source>
        <dbReference type="EMBL" id="KAK4733472.1"/>
    </source>
</evidence>
<comment type="caution">
    <text evidence="1">The sequence shown here is derived from an EMBL/GenBank/DDBJ whole genome shotgun (WGS) entry which is preliminary data.</text>
</comment>
<protein>
    <recommendedName>
        <fullName evidence="3">DUF4283 domain-containing protein</fullName>
    </recommendedName>
</protein>
<name>A0AAV9M7W9_9SOLN</name>
<evidence type="ECO:0000313" key="2">
    <source>
        <dbReference type="Proteomes" id="UP001311915"/>
    </source>
</evidence>
<gene>
    <name evidence="1" type="ORF">R3W88_007733</name>
</gene>
<reference evidence="1 2" key="1">
    <citation type="submission" date="2023-10" db="EMBL/GenBank/DDBJ databases">
        <title>Genome-Wide Identification Analysis in wild type Solanum Pinnatisectum Reveals Some Genes Defensing Phytophthora Infestans.</title>
        <authorList>
            <person name="Sun C."/>
        </authorList>
    </citation>
    <scope>NUCLEOTIDE SEQUENCE [LARGE SCALE GENOMIC DNA]</scope>
    <source>
        <strain evidence="1">LQN</strain>
        <tissue evidence="1">Leaf</tissue>
    </source>
</reference>
<keyword evidence="2" id="KW-1185">Reference proteome</keyword>
<accession>A0AAV9M7W9</accession>
<proteinExistence type="predicted"/>
<dbReference type="AlphaFoldDB" id="A0AAV9M7W9"/>
<organism evidence="1 2">
    <name type="scientific">Solanum pinnatisectum</name>
    <name type="common">tansyleaf nightshade</name>
    <dbReference type="NCBI Taxonomy" id="50273"/>
    <lineage>
        <taxon>Eukaryota</taxon>
        <taxon>Viridiplantae</taxon>
        <taxon>Streptophyta</taxon>
        <taxon>Embryophyta</taxon>
        <taxon>Tracheophyta</taxon>
        <taxon>Spermatophyta</taxon>
        <taxon>Magnoliopsida</taxon>
        <taxon>eudicotyledons</taxon>
        <taxon>Gunneridae</taxon>
        <taxon>Pentapetalae</taxon>
        <taxon>asterids</taxon>
        <taxon>lamiids</taxon>
        <taxon>Solanales</taxon>
        <taxon>Solanaceae</taxon>
        <taxon>Solanoideae</taxon>
        <taxon>Solaneae</taxon>
        <taxon>Solanum</taxon>
    </lineage>
</organism>
<dbReference type="Proteomes" id="UP001311915">
    <property type="component" value="Unassembled WGS sequence"/>
</dbReference>
<sequence length="121" mass="14310">MELDVMVVDNEKSKLNSKENNEDPIDKMDEENIQLSAKEMMRIYQPWSYSLIIKLLRKKMMHTYLKSRLTTLWKTSEDILLIDLGHDYFTVKFLKEENMNKVLHNSHGSLIDSFSLLNAGW</sequence>
<dbReference type="EMBL" id="JAWPEI010000002">
    <property type="protein sequence ID" value="KAK4733472.1"/>
    <property type="molecule type" value="Genomic_DNA"/>
</dbReference>